<dbReference type="STRING" id="597456.A0A0L7R9P3"/>
<evidence type="ECO:0000313" key="2">
    <source>
        <dbReference type="Proteomes" id="UP000053825"/>
    </source>
</evidence>
<gene>
    <name evidence="1" type="ORF">WH47_11655</name>
</gene>
<sequence>YMQMEDKLLNKYLSNDEVFKAINKRFISLKDNEVERINVYLQQVVETLIERMKLKDSLFNKTYNKIVFCGSFYKGTKVERPNEFDLNIILHLPINYNYVKVRIFIINNKI</sequence>
<dbReference type="EMBL" id="KQ414627">
    <property type="protein sequence ID" value="KOC67476.1"/>
    <property type="molecule type" value="Genomic_DNA"/>
</dbReference>
<evidence type="ECO:0000313" key="1">
    <source>
        <dbReference type="EMBL" id="KOC67476.1"/>
    </source>
</evidence>
<keyword evidence="2" id="KW-1185">Reference proteome</keyword>
<dbReference type="Proteomes" id="UP000053825">
    <property type="component" value="Unassembled WGS sequence"/>
</dbReference>
<reference evidence="1 2" key="1">
    <citation type="submission" date="2015-07" db="EMBL/GenBank/DDBJ databases">
        <title>The genome of Habropoda laboriosa.</title>
        <authorList>
            <person name="Pan H."/>
            <person name="Kapheim K."/>
        </authorList>
    </citation>
    <scope>NUCLEOTIDE SEQUENCE [LARGE SCALE GENOMIC DNA]</scope>
    <source>
        <strain evidence="1">0110345459</strain>
    </source>
</reference>
<organism evidence="1 2">
    <name type="scientific">Habropoda laboriosa</name>
    <dbReference type="NCBI Taxonomy" id="597456"/>
    <lineage>
        <taxon>Eukaryota</taxon>
        <taxon>Metazoa</taxon>
        <taxon>Ecdysozoa</taxon>
        <taxon>Arthropoda</taxon>
        <taxon>Hexapoda</taxon>
        <taxon>Insecta</taxon>
        <taxon>Pterygota</taxon>
        <taxon>Neoptera</taxon>
        <taxon>Endopterygota</taxon>
        <taxon>Hymenoptera</taxon>
        <taxon>Apocrita</taxon>
        <taxon>Aculeata</taxon>
        <taxon>Apoidea</taxon>
        <taxon>Anthophila</taxon>
        <taxon>Apidae</taxon>
        <taxon>Habropoda</taxon>
    </lineage>
</organism>
<dbReference type="AlphaFoldDB" id="A0A0L7R9P3"/>
<dbReference type="Gene3D" id="3.30.460.90">
    <property type="match status" value="1"/>
</dbReference>
<name>A0A0L7R9P3_9HYME</name>
<protein>
    <submittedName>
        <fullName evidence="1">Uncharacterized protein</fullName>
    </submittedName>
</protein>
<feature type="non-terminal residue" evidence="1">
    <location>
        <position position="1"/>
    </location>
</feature>
<proteinExistence type="predicted"/>
<dbReference type="OrthoDB" id="6054650at2759"/>
<accession>A0A0L7R9P3</accession>